<accession>A0A7X6DTQ4</accession>
<name>A0A7X6DTQ4_9BACT</name>
<gene>
    <name evidence="2" type="ORF">MNODULE_19840</name>
</gene>
<keyword evidence="3" id="KW-1185">Reference proteome</keyword>
<dbReference type="InterPro" id="IPR032710">
    <property type="entry name" value="NTF2-like_dom_sf"/>
</dbReference>
<dbReference type="InterPro" id="IPR009959">
    <property type="entry name" value="Cyclase_SnoaL-like"/>
</dbReference>
<dbReference type="Proteomes" id="UP000534783">
    <property type="component" value="Unassembled WGS sequence"/>
</dbReference>
<dbReference type="EMBL" id="VTOW01000005">
    <property type="protein sequence ID" value="NKE73009.1"/>
    <property type="molecule type" value="Genomic_DNA"/>
</dbReference>
<comment type="caution">
    <text evidence="2">The sequence shown here is derived from an EMBL/GenBank/DDBJ whole genome shotgun (WGS) entry which is preliminary data.</text>
</comment>
<dbReference type="PANTHER" id="PTHR38436">
    <property type="entry name" value="POLYKETIDE CYCLASE SNOAL-LIKE DOMAIN"/>
    <property type="match status" value="1"/>
</dbReference>
<sequence>MRSRFFPGVWIVFAVLAPTGAWAENTAQEAANKKMVLEFYDRVLNQKDADAAAEYIGQKYIQHNPMVPDGIEALQAFVRKNKAEFPNARYEVKRAFADGDYVILHVHAKRSPEERGAAIVDIFRLEKGKIVEHWDVIQPIPEKTANPNGMF</sequence>
<feature type="signal peptide" evidence="1">
    <location>
        <begin position="1"/>
        <end position="23"/>
    </location>
</feature>
<proteinExistence type="predicted"/>
<dbReference type="RefSeq" id="WP_168062959.1">
    <property type="nucleotide sequence ID" value="NZ_VTOW01000005.1"/>
</dbReference>
<organism evidence="2 3">
    <name type="scientific">Candidatus Manganitrophus noduliformans</name>
    <dbReference type="NCBI Taxonomy" id="2606439"/>
    <lineage>
        <taxon>Bacteria</taxon>
        <taxon>Pseudomonadati</taxon>
        <taxon>Nitrospirota</taxon>
        <taxon>Nitrospiria</taxon>
        <taxon>Candidatus Troglogloeales</taxon>
        <taxon>Candidatus Manganitrophaceae</taxon>
        <taxon>Candidatus Manganitrophus</taxon>
    </lineage>
</organism>
<protein>
    <submittedName>
        <fullName evidence="2">Polyketide cyclase</fullName>
    </submittedName>
</protein>
<dbReference type="Gene3D" id="3.10.450.50">
    <property type="match status" value="1"/>
</dbReference>
<keyword evidence="1" id="KW-0732">Signal</keyword>
<dbReference type="PANTHER" id="PTHR38436:SF1">
    <property type="entry name" value="ESTER CYCLASE"/>
    <property type="match status" value="1"/>
</dbReference>
<dbReference type="AlphaFoldDB" id="A0A7X6DTQ4"/>
<dbReference type="SUPFAM" id="SSF54427">
    <property type="entry name" value="NTF2-like"/>
    <property type="match status" value="1"/>
</dbReference>
<feature type="chain" id="PRO_5030988595" evidence="1">
    <location>
        <begin position="24"/>
        <end position="151"/>
    </location>
</feature>
<reference evidence="2 3" key="1">
    <citation type="journal article" date="2020" name="Nature">
        <title>Bacterial chemolithoautotrophy via manganese oxidation.</title>
        <authorList>
            <person name="Yu H."/>
            <person name="Leadbetter J.R."/>
        </authorList>
    </citation>
    <scope>NUCLEOTIDE SEQUENCE [LARGE SCALE GENOMIC DNA]</scope>
    <source>
        <strain evidence="2 3">Mn-1</strain>
    </source>
</reference>
<evidence type="ECO:0000313" key="3">
    <source>
        <dbReference type="Proteomes" id="UP000534783"/>
    </source>
</evidence>
<dbReference type="Pfam" id="PF07366">
    <property type="entry name" value="SnoaL"/>
    <property type="match status" value="1"/>
</dbReference>
<dbReference type="GO" id="GO:0030638">
    <property type="term" value="P:polyketide metabolic process"/>
    <property type="evidence" value="ECO:0007669"/>
    <property type="project" value="InterPro"/>
</dbReference>
<evidence type="ECO:0000313" key="2">
    <source>
        <dbReference type="EMBL" id="NKE73009.1"/>
    </source>
</evidence>
<evidence type="ECO:0000256" key="1">
    <source>
        <dbReference type="SAM" id="SignalP"/>
    </source>
</evidence>